<evidence type="ECO:0000256" key="4">
    <source>
        <dbReference type="ARBA" id="ARBA00022617"/>
    </source>
</evidence>
<keyword evidence="6" id="KW-0560">Oxidoreductase</keyword>
<evidence type="ECO:0000256" key="6">
    <source>
        <dbReference type="ARBA" id="ARBA00023002"/>
    </source>
</evidence>
<comment type="cofactor">
    <cofactor evidence="1 9">
        <name>heme</name>
        <dbReference type="ChEBI" id="CHEBI:30413"/>
    </cofactor>
</comment>
<dbReference type="GO" id="GO:0020037">
    <property type="term" value="F:heme binding"/>
    <property type="evidence" value="ECO:0007669"/>
    <property type="project" value="InterPro"/>
</dbReference>
<keyword evidence="5 9" id="KW-0479">Metal-binding</keyword>
<dbReference type="GO" id="GO:0016705">
    <property type="term" value="F:oxidoreductase activity, acting on paired donors, with incorporation or reduction of molecular oxygen"/>
    <property type="evidence" value="ECO:0007669"/>
    <property type="project" value="InterPro"/>
</dbReference>
<feature type="binding site" description="axial binding residue" evidence="9">
    <location>
        <position position="517"/>
    </location>
    <ligand>
        <name>heme</name>
        <dbReference type="ChEBI" id="CHEBI:30413"/>
    </ligand>
    <ligandPart>
        <name>Fe</name>
        <dbReference type="ChEBI" id="CHEBI:18248"/>
    </ligandPart>
</feature>
<dbReference type="Gene3D" id="1.10.630.10">
    <property type="entry name" value="Cytochrome P450"/>
    <property type="match status" value="1"/>
</dbReference>
<sequence length="580" mass="65096">MLGRFAITSFQPLLEHCGPSILDYLSYINIKDHSTSILFCILGGLGALSGYKLVRGATTFSALDGPPAPSRFWALTTPGKGHIVWLFDPVKGLTVQEELMNGYGSACRLKGILSVGCDDSLVDCLFTLWLCGTQADQVWISDPRAMHEILIKSHEDFPQPDLLLEWTKLLVGPNIITTTGRKHKLQRKFTDVVISQVQLQGGNTGIIDIYTWMNYIALEMIGQAGLGHSFDVMSGKEPEYLSASRDMTTLILNLWYLIPFLSWFTKLGSAHFRRFVIDHLPFRSIQELKKVTDTLDETAIGIYRQKKHALERGTLDLEIAAGNDIMSLLLKQNEVVPQDEQMSEEEIIGQINGLIFAGHDTTSAALARTLYLLAQYPDTQAKLHSEVREAHEFYGKDLDYDQLNSLNYLDAVCRESLRLYTPGPFLARVSQKDGLLPLLYPVKGRDGTHITSVPVKKGTFIHLSLDAANRDKRTWGEDADIFNPSRWLEPLPSSVEQSKMPGIYSSTMTFLGGPRACLGFKFAQLEMKLLLSNLVSRFKFELCEDVIIWKMDSMVKPYVQREHGVDAIPSMPMKVTILEK</sequence>
<keyword evidence="4 9" id="KW-0349">Heme</keyword>
<dbReference type="Proteomes" id="UP000383932">
    <property type="component" value="Unassembled WGS sequence"/>
</dbReference>
<evidence type="ECO:0000313" key="10">
    <source>
        <dbReference type="EMBL" id="KAB5587723.1"/>
    </source>
</evidence>
<organism evidence="10 11">
    <name type="scientific">Ceratobasidium theobromae</name>
    <dbReference type="NCBI Taxonomy" id="1582974"/>
    <lineage>
        <taxon>Eukaryota</taxon>
        <taxon>Fungi</taxon>
        <taxon>Dikarya</taxon>
        <taxon>Basidiomycota</taxon>
        <taxon>Agaricomycotina</taxon>
        <taxon>Agaricomycetes</taxon>
        <taxon>Cantharellales</taxon>
        <taxon>Ceratobasidiaceae</taxon>
        <taxon>Ceratobasidium</taxon>
    </lineage>
</organism>
<dbReference type="SUPFAM" id="SSF48264">
    <property type="entry name" value="Cytochrome P450"/>
    <property type="match status" value="1"/>
</dbReference>
<comment type="pathway">
    <text evidence="2">Secondary metabolite biosynthesis.</text>
</comment>
<evidence type="ECO:0000313" key="11">
    <source>
        <dbReference type="Proteomes" id="UP000383932"/>
    </source>
</evidence>
<name>A0A5N5Q8A3_9AGAM</name>
<keyword evidence="7 9" id="KW-0408">Iron</keyword>
<keyword evidence="11" id="KW-1185">Reference proteome</keyword>
<dbReference type="GO" id="GO:0005506">
    <property type="term" value="F:iron ion binding"/>
    <property type="evidence" value="ECO:0007669"/>
    <property type="project" value="InterPro"/>
</dbReference>
<comment type="caution">
    <text evidence="10">The sequence shown here is derived from an EMBL/GenBank/DDBJ whole genome shotgun (WGS) entry which is preliminary data.</text>
</comment>
<dbReference type="Pfam" id="PF00067">
    <property type="entry name" value="p450"/>
    <property type="match status" value="1"/>
</dbReference>
<accession>A0A5N5Q8A3</accession>
<comment type="similarity">
    <text evidence="3">Belongs to the cytochrome P450 family.</text>
</comment>
<dbReference type="PANTHER" id="PTHR24305">
    <property type="entry name" value="CYTOCHROME P450"/>
    <property type="match status" value="1"/>
</dbReference>
<dbReference type="InterPro" id="IPR002401">
    <property type="entry name" value="Cyt_P450_E_grp-I"/>
</dbReference>
<dbReference type="PANTHER" id="PTHR24305:SF166">
    <property type="entry name" value="CYTOCHROME P450 12A4, MITOCHONDRIAL-RELATED"/>
    <property type="match status" value="1"/>
</dbReference>
<dbReference type="OrthoDB" id="1470350at2759"/>
<evidence type="ECO:0000256" key="9">
    <source>
        <dbReference type="PIRSR" id="PIRSR602401-1"/>
    </source>
</evidence>
<evidence type="ECO:0000256" key="5">
    <source>
        <dbReference type="ARBA" id="ARBA00022723"/>
    </source>
</evidence>
<proteinExistence type="inferred from homology"/>
<evidence type="ECO:0000256" key="3">
    <source>
        <dbReference type="ARBA" id="ARBA00010617"/>
    </source>
</evidence>
<dbReference type="PRINTS" id="PR00385">
    <property type="entry name" value="P450"/>
</dbReference>
<evidence type="ECO:0000256" key="2">
    <source>
        <dbReference type="ARBA" id="ARBA00005179"/>
    </source>
</evidence>
<dbReference type="PRINTS" id="PR00463">
    <property type="entry name" value="EP450I"/>
</dbReference>
<keyword evidence="8" id="KW-0503">Monooxygenase</keyword>
<evidence type="ECO:0000256" key="1">
    <source>
        <dbReference type="ARBA" id="ARBA00001971"/>
    </source>
</evidence>
<evidence type="ECO:0000256" key="7">
    <source>
        <dbReference type="ARBA" id="ARBA00023004"/>
    </source>
</evidence>
<dbReference type="AlphaFoldDB" id="A0A5N5Q8A3"/>
<dbReference type="EMBL" id="SSOP01000834">
    <property type="protein sequence ID" value="KAB5587723.1"/>
    <property type="molecule type" value="Genomic_DNA"/>
</dbReference>
<dbReference type="InterPro" id="IPR050121">
    <property type="entry name" value="Cytochrome_P450_monoxygenase"/>
</dbReference>
<gene>
    <name evidence="10" type="ORF">CTheo_8836</name>
</gene>
<dbReference type="GO" id="GO:0004497">
    <property type="term" value="F:monooxygenase activity"/>
    <property type="evidence" value="ECO:0007669"/>
    <property type="project" value="UniProtKB-KW"/>
</dbReference>
<reference evidence="10 11" key="1">
    <citation type="journal article" date="2019" name="Fungal Biol. Biotechnol.">
        <title>Draft genome sequence of fastidious pathogen Ceratobasidium theobromae, which causes vascular-streak dieback in Theobroma cacao.</title>
        <authorList>
            <person name="Ali S.S."/>
            <person name="Asman A."/>
            <person name="Shao J."/>
            <person name="Firmansyah A.P."/>
            <person name="Susilo A.W."/>
            <person name="Rosmana A."/>
            <person name="McMahon P."/>
            <person name="Junaid M."/>
            <person name="Guest D."/>
            <person name="Kheng T.Y."/>
            <person name="Meinhardt L.W."/>
            <person name="Bailey B.A."/>
        </authorList>
    </citation>
    <scope>NUCLEOTIDE SEQUENCE [LARGE SCALE GENOMIC DNA]</scope>
    <source>
        <strain evidence="10 11">CT2</strain>
    </source>
</reference>
<evidence type="ECO:0000256" key="8">
    <source>
        <dbReference type="ARBA" id="ARBA00023033"/>
    </source>
</evidence>
<dbReference type="InterPro" id="IPR001128">
    <property type="entry name" value="Cyt_P450"/>
</dbReference>
<protein>
    <submittedName>
        <fullName evidence="10">Cytochrome P450 family protein</fullName>
    </submittedName>
</protein>
<dbReference type="InterPro" id="IPR036396">
    <property type="entry name" value="Cyt_P450_sf"/>
</dbReference>